<keyword evidence="4" id="KW-0865">Zymogen</keyword>
<dbReference type="InterPro" id="IPR043137">
    <property type="entry name" value="GGT_ssub_C"/>
</dbReference>
<dbReference type="Gene3D" id="3.60.20.40">
    <property type="match status" value="1"/>
</dbReference>
<keyword evidence="3" id="KW-0378">Hydrolase</keyword>
<accession>A0A3D4SWL2</accession>
<dbReference type="Gene3D" id="1.10.246.130">
    <property type="match status" value="1"/>
</dbReference>
<feature type="compositionally biased region" description="Polar residues" evidence="5">
    <location>
        <begin position="91"/>
        <end position="102"/>
    </location>
</feature>
<protein>
    <submittedName>
        <fullName evidence="6">Gamma-glutamyltransferase</fullName>
    </submittedName>
</protein>
<organism evidence="6 7">
    <name type="scientific">Corynebacterium nuruki</name>
    <dbReference type="NCBI Taxonomy" id="1032851"/>
    <lineage>
        <taxon>Bacteria</taxon>
        <taxon>Bacillati</taxon>
        <taxon>Actinomycetota</taxon>
        <taxon>Actinomycetes</taxon>
        <taxon>Mycobacteriales</taxon>
        <taxon>Corynebacteriaceae</taxon>
        <taxon>Corynebacterium</taxon>
    </lineage>
</organism>
<comment type="similarity">
    <text evidence="1">Belongs to the gamma-glutamyltransferase family.</text>
</comment>
<dbReference type="AlphaFoldDB" id="A0A3D4SWL2"/>
<evidence type="ECO:0000313" key="6">
    <source>
        <dbReference type="EMBL" id="HCT13407.1"/>
    </source>
</evidence>
<evidence type="ECO:0000256" key="4">
    <source>
        <dbReference type="ARBA" id="ARBA00023145"/>
    </source>
</evidence>
<proteinExistence type="inferred from homology"/>
<feature type="compositionally biased region" description="Low complexity" evidence="5">
    <location>
        <begin position="22"/>
        <end position="46"/>
    </location>
</feature>
<dbReference type="Pfam" id="PF01019">
    <property type="entry name" value="G_glu_transpept"/>
    <property type="match status" value="1"/>
</dbReference>
<evidence type="ECO:0000256" key="2">
    <source>
        <dbReference type="ARBA" id="ARBA00022679"/>
    </source>
</evidence>
<dbReference type="GO" id="GO:0016787">
    <property type="term" value="F:hydrolase activity"/>
    <property type="evidence" value="ECO:0007669"/>
    <property type="project" value="UniProtKB-KW"/>
</dbReference>
<dbReference type="EMBL" id="DQID01000025">
    <property type="protein sequence ID" value="HCT13407.1"/>
    <property type="molecule type" value="Genomic_DNA"/>
</dbReference>
<dbReference type="SUPFAM" id="SSF56235">
    <property type="entry name" value="N-terminal nucleophile aminohydrolases (Ntn hydrolases)"/>
    <property type="match status" value="1"/>
</dbReference>
<evidence type="ECO:0000313" key="7">
    <source>
        <dbReference type="Proteomes" id="UP000261739"/>
    </source>
</evidence>
<feature type="compositionally biased region" description="Low complexity" evidence="5">
    <location>
        <begin position="53"/>
        <end position="89"/>
    </location>
</feature>
<dbReference type="PANTHER" id="PTHR43199">
    <property type="entry name" value="GLUTATHIONE HYDROLASE"/>
    <property type="match status" value="1"/>
</dbReference>
<sequence>MSAALVLTGCQSPDTADRADPTDTTDAAAGTSAGSTGSSTPAADAPQTSTSCESVSGPAGSAAATATESTASTEPAASTAPATTSAAPENLATNPETATTGFRTGMTPVKTDHYAVSTANPLSTKAACDVLRDGGTAADALVTAQFVLGLVEPQASGVGGGGYILYNDAKTGKLTSIDGRETAPVAATGTYLSQISREDTSAPTPDARRSGRSIGVPGAVAALGELHDRYGTTGWGDLVAPAEKMADEGFTVSPRLSASIAASADDLSRDREAASYFLDGNGAAKQPGEKLANPAYAATLRSLAAGGADALYTGDLAKDIVDRANSREGGTTPAQLSTADLAAYTPEIHDAVCGPYREKVVCGAGPSSSGGITVLSALGILDHSDLGKYAPTEAGADGFVPDADAVHLISEAERLAYADRDAYVADTAFTPLPGPDGQSADTLLAPDYLKNRAGLIDPDTSMGQADPGRLGLTAARGADQPEHGTSHISVVDREGNAASMTTSVESAFGSFHMVDGFLLNNQLTDFSTDPVDKHGTPVANRVEGAKRPRSSMAPTMVFDTGRDGKRGDLSMVVGSPGGAVIPQFVLKTLIGVIDWGLDPQQAVSMPDFGARNTAETGIGGEHPLIVGADGKPTADAQKLVEALKKKGHEVSTEPQTSGLSAIVRQKDGSLLGGADPRREGVVLGG</sequence>
<name>A0A3D4SWL2_9CORY</name>
<dbReference type="InterPro" id="IPR043138">
    <property type="entry name" value="GGT_lsub"/>
</dbReference>
<comment type="caution">
    <text evidence="6">The sequence shown here is derived from an EMBL/GenBank/DDBJ whole genome shotgun (WGS) entry which is preliminary data.</text>
</comment>
<dbReference type="Proteomes" id="UP000261739">
    <property type="component" value="Unassembled WGS sequence"/>
</dbReference>
<dbReference type="PRINTS" id="PR01210">
    <property type="entry name" value="GGTRANSPTASE"/>
</dbReference>
<dbReference type="GO" id="GO:0016740">
    <property type="term" value="F:transferase activity"/>
    <property type="evidence" value="ECO:0007669"/>
    <property type="project" value="UniProtKB-KW"/>
</dbReference>
<evidence type="ECO:0000256" key="5">
    <source>
        <dbReference type="SAM" id="MobiDB-lite"/>
    </source>
</evidence>
<evidence type="ECO:0000256" key="1">
    <source>
        <dbReference type="ARBA" id="ARBA00009381"/>
    </source>
</evidence>
<feature type="region of interest" description="Disordered" evidence="5">
    <location>
        <begin position="1"/>
        <end position="105"/>
    </location>
</feature>
<dbReference type="PANTHER" id="PTHR43199:SF1">
    <property type="entry name" value="GLUTATHIONE HYDROLASE PROENZYME"/>
    <property type="match status" value="1"/>
</dbReference>
<dbReference type="InterPro" id="IPR051792">
    <property type="entry name" value="GGT_bact"/>
</dbReference>
<dbReference type="InterPro" id="IPR029055">
    <property type="entry name" value="Ntn_hydrolases_N"/>
</dbReference>
<evidence type="ECO:0000256" key="3">
    <source>
        <dbReference type="ARBA" id="ARBA00022801"/>
    </source>
</evidence>
<gene>
    <name evidence="6" type="ORF">DIW82_01060</name>
</gene>
<keyword evidence="2 6" id="KW-0808">Transferase</keyword>
<dbReference type="STRING" id="863239.GCA_000213935_00990"/>
<reference evidence="6 7" key="1">
    <citation type="journal article" date="2018" name="Nat. Biotechnol.">
        <title>A standardized bacterial taxonomy based on genome phylogeny substantially revises the tree of life.</title>
        <authorList>
            <person name="Parks D.H."/>
            <person name="Chuvochina M."/>
            <person name="Waite D.W."/>
            <person name="Rinke C."/>
            <person name="Skarshewski A."/>
            <person name="Chaumeil P.A."/>
            <person name="Hugenholtz P."/>
        </authorList>
    </citation>
    <scope>NUCLEOTIDE SEQUENCE [LARGE SCALE GENOMIC DNA]</scope>
    <source>
        <strain evidence="6">UBA11247</strain>
    </source>
</reference>